<dbReference type="GeneID" id="56061625"/>
<dbReference type="KEGG" id="nox:C5F49_06545"/>
<reference evidence="1 2" key="1">
    <citation type="submission" date="2018-02" db="EMBL/GenBank/DDBJ databases">
        <title>Complete genome of Nitrosopumilus oxyclinae HCE1.</title>
        <authorList>
            <person name="Qin W."/>
            <person name="Zheng Y."/>
            <person name="Stahl D.A."/>
        </authorList>
    </citation>
    <scope>NUCLEOTIDE SEQUENCE [LARGE SCALE GENOMIC DNA]</scope>
    <source>
        <strain evidence="1 2">HCE1</strain>
    </source>
</reference>
<protein>
    <submittedName>
        <fullName evidence="1">Uncharacterized protein</fullName>
    </submittedName>
</protein>
<proteinExistence type="predicted"/>
<accession>A0A7D5M3A3</accession>
<dbReference type="Proteomes" id="UP000509441">
    <property type="component" value="Chromosome"/>
</dbReference>
<name>A0A7D5M3A3_9ARCH</name>
<dbReference type="RefSeq" id="WP_179362247.1">
    <property type="nucleotide sequence ID" value="NZ_CP026994.1"/>
</dbReference>
<dbReference type="EMBL" id="CP026994">
    <property type="protein sequence ID" value="QLH05011.1"/>
    <property type="molecule type" value="Genomic_DNA"/>
</dbReference>
<dbReference type="OrthoDB" id="10281at2157"/>
<gene>
    <name evidence="1" type="ORF">C5F49_06545</name>
</gene>
<evidence type="ECO:0000313" key="2">
    <source>
        <dbReference type="Proteomes" id="UP000509441"/>
    </source>
</evidence>
<evidence type="ECO:0000313" key="1">
    <source>
        <dbReference type="EMBL" id="QLH05011.1"/>
    </source>
</evidence>
<dbReference type="AlphaFoldDB" id="A0A7D5M3A3"/>
<keyword evidence="2" id="KW-1185">Reference proteome</keyword>
<organism evidence="1 2">
    <name type="scientific">Nitrosopumilus oxyclinae</name>
    <dbReference type="NCBI Taxonomy" id="1959104"/>
    <lineage>
        <taxon>Archaea</taxon>
        <taxon>Nitrososphaerota</taxon>
        <taxon>Nitrososphaeria</taxon>
        <taxon>Nitrosopumilales</taxon>
        <taxon>Nitrosopumilaceae</taxon>
        <taxon>Nitrosopumilus</taxon>
    </lineage>
</organism>
<sequence>MDKHKPSDEMIKDLDNLLSKLNAMEIVASDDFQKNSIKVQRALVEGQMHSINEFQHLKKAIDLLTLQLFDVQNKINNSS</sequence>